<comment type="caution">
    <text evidence="4">The sequence shown here is derived from an EMBL/GenBank/DDBJ whole genome shotgun (WGS) entry which is preliminary data.</text>
</comment>
<feature type="region of interest" description="Disordered" evidence="2">
    <location>
        <begin position="38"/>
        <end position="108"/>
    </location>
</feature>
<evidence type="ECO:0000313" key="4">
    <source>
        <dbReference type="EMBL" id="GAF74852.1"/>
    </source>
</evidence>
<feature type="non-terminal residue" evidence="4">
    <location>
        <position position="293"/>
    </location>
</feature>
<dbReference type="InterPro" id="IPR019286">
    <property type="entry name" value="DUF2339_TM"/>
</dbReference>
<keyword evidence="3" id="KW-1133">Transmembrane helix</keyword>
<feature type="compositionally biased region" description="Pro residues" evidence="2">
    <location>
        <begin position="64"/>
        <end position="75"/>
    </location>
</feature>
<reference evidence="4" key="1">
    <citation type="journal article" date="2014" name="Front. Microbiol.">
        <title>High frequency of phylogenetically diverse reductive dehalogenase-homologous genes in deep subseafloor sedimentary metagenomes.</title>
        <authorList>
            <person name="Kawai M."/>
            <person name="Futagami T."/>
            <person name="Toyoda A."/>
            <person name="Takaki Y."/>
            <person name="Nishi S."/>
            <person name="Hori S."/>
            <person name="Arai W."/>
            <person name="Tsubouchi T."/>
            <person name="Morono Y."/>
            <person name="Uchiyama I."/>
            <person name="Ito T."/>
            <person name="Fujiyama A."/>
            <person name="Inagaki F."/>
            <person name="Takami H."/>
        </authorList>
    </citation>
    <scope>NUCLEOTIDE SEQUENCE</scope>
    <source>
        <strain evidence="4">Expedition CK06-06</strain>
    </source>
</reference>
<evidence type="ECO:0000256" key="3">
    <source>
        <dbReference type="SAM" id="Phobius"/>
    </source>
</evidence>
<evidence type="ECO:0000256" key="1">
    <source>
        <dbReference type="SAM" id="Coils"/>
    </source>
</evidence>
<feature type="coiled-coil region" evidence="1">
    <location>
        <begin position="3"/>
        <end position="37"/>
    </location>
</feature>
<evidence type="ECO:0000256" key="2">
    <source>
        <dbReference type="SAM" id="MobiDB-lite"/>
    </source>
</evidence>
<dbReference type="EMBL" id="BARS01008164">
    <property type="protein sequence ID" value="GAF74852.1"/>
    <property type="molecule type" value="Genomic_DNA"/>
</dbReference>
<organism evidence="4">
    <name type="scientific">marine sediment metagenome</name>
    <dbReference type="NCBI Taxonomy" id="412755"/>
    <lineage>
        <taxon>unclassified sequences</taxon>
        <taxon>metagenomes</taxon>
        <taxon>ecological metagenomes</taxon>
    </lineage>
</organism>
<accession>X0SG19</accession>
<feature type="transmembrane region" description="Helical" evidence="3">
    <location>
        <begin position="242"/>
        <end position="259"/>
    </location>
</feature>
<keyword evidence="3" id="KW-0812">Transmembrane</keyword>
<sequence>MERKRLEEEIISLRWQLEQLAKQLQRVNEKLVELEEHALAGAAPEEKEEAATPVEPAFAETTPSKPPTIPPPLPPTLAISDQEKIKPAEDEKEKAAPEEGAPEEPAIAASMEQTFTTDATESVPDWRRFEAPEATGVMKEPAEEDQPPKPPWKPWPFLKPLINWFKPKPGETLSWDEVLVGRIFPIIGVIVTLLACVFLATFIGPRMTEWHRVAVMYLGAFVLGGLGIWLHGKYPDLARPMIAGGIAGFYFTSYAAHFIEYTEVMGLAFSITLMTVATALLIGLAERFKSELI</sequence>
<gene>
    <name evidence="4" type="ORF">S01H1_15627</name>
</gene>
<keyword evidence="1" id="KW-0175">Coiled coil</keyword>
<feature type="compositionally biased region" description="Basic and acidic residues" evidence="2">
    <location>
        <begin position="81"/>
        <end position="97"/>
    </location>
</feature>
<dbReference type="PANTHER" id="PTHR38434">
    <property type="entry name" value="BLL2549 PROTEIN"/>
    <property type="match status" value="1"/>
</dbReference>
<evidence type="ECO:0008006" key="5">
    <source>
        <dbReference type="Google" id="ProtNLM"/>
    </source>
</evidence>
<feature type="transmembrane region" description="Helical" evidence="3">
    <location>
        <begin position="210"/>
        <end position="230"/>
    </location>
</feature>
<protein>
    <recommendedName>
        <fullName evidence="5">DUF2339 domain-containing protein</fullName>
    </recommendedName>
</protein>
<name>X0SG19_9ZZZZ</name>
<feature type="transmembrane region" description="Helical" evidence="3">
    <location>
        <begin position="265"/>
        <end position="285"/>
    </location>
</feature>
<proteinExistence type="predicted"/>
<feature type="compositionally biased region" description="Low complexity" evidence="2">
    <location>
        <begin position="51"/>
        <end position="63"/>
    </location>
</feature>
<dbReference type="AlphaFoldDB" id="X0SG19"/>
<feature type="transmembrane region" description="Helical" evidence="3">
    <location>
        <begin position="183"/>
        <end position="204"/>
    </location>
</feature>
<dbReference type="PANTHER" id="PTHR38434:SF1">
    <property type="entry name" value="BLL2549 PROTEIN"/>
    <property type="match status" value="1"/>
</dbReference>
<keyword evidence="3" id="KW-0472">Membrane</keyword>
<dbReference type="Pfam" id="PF10101">
    <property type="entry name" value="DUF2339"/>
    <property type="match status" value="1"/>
</dbReference>